<keyword evidence="2" id="KW-1185">Reference proteome</keyword>
<proteinExistence type="predicted"/>
<sequence>MQKKELIHLHAKTTAEEHGVEGRGEAVKTVQQIIDDFNADLRDLYEDIKAKPKTVTLQINQITHEIWKTEPSLAPYIQDRLRDYKVLDEKGTDYIRGQHNKYVPTHMLSLIGNEVYLDDKQLTGIMEMKINSSGDDLWYGIAELSIKMLVDLDPKKLFHGCNHLIQQSNNRRNISTIFKHFFKNIFLTQ</sequence>
<comment type="caution">
    <text evidence="1">The sequence shown here is derived from an EMBL/GenBank/DDBJ whole genome shotgun (WGS) entry which is preliminary data.</text>
</comment>
<accession>A0A2V1JSI7</accession>
<dbReference type="RefSeq" id="WP_109215568.1">
    <property type="nucleotide sequence ID" value="NZ_JAQDGV010000003.1"/>
</dbReference>
<gene>
    <name evidence="1" type="ORF">LG34_08135</name>
</gene>
<protein>
    <submittedName>
        <fullName evidence="1">Uncharacterized protein</fullName>
    </submittedName>
</protein>
<reference evidence="1 2" key="1">
    <citation type="submission" date="2014-09" db="EMBL/GenBank/DDBJ databases">
        <title>Butyrate-producing bacteria isolated from human gut.</title>
        <authorList>
            <person name="Zhang Q."/>
            <person name="Zhao L."/>
        </authorList>
    </citation>
    <scope>NUCLEOTIDE SEQUENCE [LARGE SCALE GENOMIC DNA]</scope>
    <source>
        <strain evidence="1 2">21</strain>
    </source>
</reference>
<name>A0A2V1JSI7_EUBRA</name>
<evidence type="ECO:0000313" key="1">
    <source>
        <dbReference type="EMBL" id="PWE86724.1"/>
    </source>
</evidence>
<dbReference type="EMBL" id="JRFU01000088">
    <property type="protein sequence ID" value="PWE86724.1"/>
    <property type="molecule type" value="Genomic_DNA"/>
</dbReference>
<dbReference type="AlphaFoldDB" id="A0A2V1JSI7"/>
<organism evidence="1 2">
    <name type="scientific">Eubacterium ramulus</name>
    <dbReference type="NCBI Taxonomy" id="39490"/>
    <lineage>
        <taxon>Bacteria</taxon>
        <taxon>Bacillati</taxon>
        <taxon>Bacillota</taxon>
        <taxon>Clostridia</taxon>
        <taxon>Eubacteriales</taxon>
        <taxon>Eubacteriaceae</taxon>
        <taxon>Eubacterium</taxon>
    </lineage>
</organism>
<evidence type="ECO:0000313" key="2">
    <source>
        <dbReference type="Proteomes" id="UP000245288"/>
    </source>
</evidence>
<dbReference type="Proteomes" id="UP000245288">
    <property type="component" value="Unassembled WGS sequence"/>
</dbReference>